<evidence type="ECO:0000256" key="4">
    <source>
        <dbReference type="PIRSR" id="PIRSR037251-1"/>
    </source>
</evidence>
<accession>A0A4X2L056</accession>
<keyword evidence="5" id="KW-0732">Signal</keyword>
<dbReference type="PANTHER" id="PTHR48081">
    <property type="entry name" value="AB HYDROLASE SUPERFAMILY PROTEIN C4A8.06C"/>
    <property type="match status" value="1"/>
</dbReference>
<gene>
    <name evidence="7" type="primary">LOC114053094</name>
</gene>
<evidence type="ECO:0000256" key="2">
    <source>
        <dbReference type="ARBA" id="ARBA00022801"/>
    </source>
</evidence>
<sequence>MGPKVMCLMISCTLLAWYMHTTFSANFEQPWKIMMIHSLTKICQLTGTALEKLGLMSYWKFFDILIQGQITAPISDENVTVTDTIVNDILVRYYVPKRKSHELKRAIIYFHGGGSSFGSIALLHYDTFARMAVNKLDAVVVGPDYRKIPKYHHPIQWNDAYDFVKSFLQPETLAKYGVDPTRVCILGDSSGAGLAAAMTQQVMGAPEIPIKPKIQALIYPTLQMLDTDLPSYREYEHGIMLTKALLIRMMREFHTTDESLEQAMKINQHIPAEYSHLLKFVNWTTLLPERFKKGHLYTKRIYGSSEIVEKFPGIIDPIINPLLANDSTVSFLPLTYMLTCQHDILRDDGLMYVSRLRSNGVQVFHEHIEKGFHGSFFSIHWPFDLDLGWRLIGNLISWIDKNL</sequence>
<dbReference type="Proteomes" id="UP000314987">
    <property type="component" value="Unassembled WGS sequence"/>
</dbReference>
<evidence type="ECO:0000259" key="6">
    <source>
        <dbReference type="Pfam" id="PF07859"/>
    </source>
</evidence>
<dbReference type="AlphaFoldDB" id="A0A4X2L056"/>
<dbReference type="InterPro" id="IPR013094">
    <property type="entry name" value="AB_hydrolase_3"/>
</dbReference>
<dbReference type="Gene3D" id="3.40.50.1820">
    <property type="entry name" value="alpha/beta hydrolase"/>
    <property type="match status" value="1"/>
</dbReference>
<dbReference type="OrthoDB" id="408631at2759"/>
<evidence type="ECO:0000313" key="7">
    <source>
        <dbReference type="Ensembl" id="ENSVURP00010015000.1"/>
    </source>
</evidence>
<feature type="active site" evidence="4">
    <location>
        <position position="373"/>
    </location>
</feature>
<feature type="signal peptide" evidence="5">
    <location>
        <begin position="1"/>
        <end position="24"/>
    </location>
</feature>
<dbReference type="STRING" id="29139.ENSVURP00010015000"/>
<protein>
    <recommendedName>
        <fullName evidence="6">Alpha/beta hydrolase fold-3 domain-containing protein</fullName>
    </recommendedName>
</protein>
<reference evidence="7" key="3">
    <citation type="submission" date="2025-09" db="UniProtKB">
        <authorList>
            <consortium name="Ensembl"/>
        </authorList>
    </citation>
    <scope>IDENTIFICATION</scope>
</reference>
<evidence type="ECO:0000256" key="1">
    <source>
        <dbReference type="ARBA" id="ARBA00010515"/>
    </source>
</evidence>
<dbReference type="InterPro" id="IPR029058">
    <property type="entry name" value="AB_hydrolase_fold"/>
</dbReference>
<feature type="active site" evidence="4">
    <location>
        <position position="343"/>
    </location>
</feature>
<feature type="active site" evidence="4">
    <location>
        <position position="189"/>
    </location>
</feature>
<dbReference type="GO" id="GO:0016020">
    <property type="term" value="C:membrane"/>
    <property type="evidence" value="ECO:0007669"/>
    <property type="project" value="InterPro"/>
</dbReference>
<dbReference type="Ensembl" id="ENSVURT00010017041.1">
    <property type="protein sequence ID" value="ENSVURP00010015000.1"/>
    <property type="gene ID" value="ENSVURG00010011472.1"/>
</dbReference>
<evidence type="ECO:0000256" key="5">
    <source>
        <dbReference type="SAM" id="SignalP"/>
    </source>
</evidence>
<name>A0A4X2L056_VOMUR</name>
<organism evidence="7 8">
    <name type="scientific">Vombatus ursinus</name>
    <name type="common">Common wombat</name>
    <dbReference type="NCBI Taxonomy" id="29139"/>
    <lineage>
        <taxon>Eukaryota</taxon>
        <taxon>Metazoa</taxon>
        <taxon>Chordata</taxon>
        <taxon>Craniata</taxon>
        <taxon>Vertebrata</taxon>
        <taxon>Euteleostomi</taxon>
        <taxon>Mammalia</taxon>
        <taxon>Metatheria</taxon>
        <taxon>Diprotodontia</taxon>
        <taxon>Vombatidae</taxon>
        <taxon>Vombatus</taxon>
    </lineage>
</organism>
<keyword evidence="3" id="KW-1015">Disulfide bond</keyword>
<dbReference type="PANTHER" id="PTHR48081:SF28">
    <property type="entry name" value="ALPHA_BETA HYDROLASE FOLD-3 DOMAIN-CONTAINING PROTEIN"/>
    <property type="match status" value="1"/>
</dbReference>
<reference evidence="8" key="1">
    <citation type="submission" date="2018-12" db="EMBL/GenBank/DDBJ databases">
        <authorList>
            <person name="Yazar S."/>
        </authorList>
    </citation>
    <scope>NUCLEOTIDE SEQUENCE [LARGE SCALE GENOMIC DNA]</scope>
</reference>
<comment type="similarity">
    <text evidence="1">Belongs to the 'GDXG' lipolytic enzyme family.</text>
</comment>
<dbReference type="Pfam" id="PF07859">
    <property type="entry name" value="Abhydrolase_3"/>
    <property type="match status" value="2"/>
</dbReference>
<keyword evidence="8" id="KW-1185">Reference proteome</keyword>
<dbReference type="RefSeq" id="XP_027731775.1">
    <property type="nucleotide sequence ID" value="XM_027875974.1"/>
</dbReference>
<evidence type="ECO:0000256" key="3">
    <source>
        <dbReference type="ARBA" id="ARBA00023157"/>
    </source>
</evidence>
<keyword evidence="2" id="KW-0378">Hydrolase</keyword>
<proteinExistence type="inferred from homology"/>
<dbReference type="PIRSF" id="PIRSF037251">
    <property type="entry name" value="Arylacetamide_deacetylase"/>
    <property type="match status" value="1"/>
</dbReference>
<dbReference type="InterPro" id="IPR017157">
    <property type="entry name" value="Arylacetamide_deacetylase"/>
</dbReference>
<dbReference type="GO" id="GO:0052689">
    <property type="term" value="F:carboxylic ester hydrolase activity"/>
    <property type="evidence" value="ECO:0007669"/>
    <property type="project" value="InterPro"/>
</dbReference>
<feature type="domain" description="Alpha/beta hydrolase fold-3" evidence="6">
    <location>
        <begin position="107"/>
        <end position="258"/>
    </location>
</feature>
<dbReference type="GeneID" id="114053094"/>
<evidence type="ECO:0000313" key="8">
    <source>
        <dbReference type="Proteomes" id="UP000314987"/>
    </source>
</evidence>
<dbReference type="SUPFAM" id="SSF53474">
    <property type="entry name" value="alpha/beta-Hydrolases"/>
    <property type="match status" value="1"/>
</dbReference>
<reference evidence="7" key="2">
    <citation type="submission" date="2025-08" db="UniProtKB">
        <authorList>
            <consortium name="Ensembl"/>
        </authorList>
    </citation>
    <scope>IDENTIFICATION</scope>
</reference>
<feature type="chain" id="PRO_5021471966" description="Alpha/beta hydrolase fold-3 domain-containing protein" evidence="5">
    <location>
        <begin position="25"/>
        <end position="403"/>
    </location>
</feature>
<dbReference type="GeneTree" id="ENSGT00940000161405"/>
<feature type="domain" description="Alpha/beta hydrolase fold-3" evidence="6">
    <location>
        <begin position="316"/>
        <end position="375"/>
    </location>
</feature>
<dbReference type="InterPro" id="IPR050300">
    <property type="entry name" value="GDXG_lipolytic_enzyme"/>
</dbReference>